<feature type="compositionally biased region" description="Pro residues" evidence="6">
    <location>
        <begin position="1"/>
        <end position="14"/>
    </location>
</feature>
<dbReference type="Pfam" id="PF00172">
    <property type="entry name" value="Zn_clus"/>
    <property type="match status" value="1"/>
</dbReference>
<evidence type="ECO:0000256" key="2">
    <source>
        <dbReference type="ARBA" id="ARBA00023015"/>
    </source>
</evidence>
<protein>
    <recommendedName>
        <fullName evidence="7">Zn(2)-C6 fungal-type domain-containing protein</fullName>
    </recommendedName>
</protein>
<dbReference type="InterPro" id="IPR051089">
    <property type="entry name" value="prtT"/>
</dbReference>
<reference evidence="8 9" key="1">
    <citation type="submission" date="2014-04" db="EMBL/GenBank/DDBJ databases">
        <authorList>
            <consortium name="DOE Joint Genome Institute"/>
            <person name="Kuo A."/>
            <person name="Girlanda M."/>
            <person name="Perotto S."/>
            <person name="Kohler A."/>
            <person name="Nagy L.G."/>
            <person name="Floudas D."/>
            <person name="Copeland A."/>
            <person name="Barry K.W."/>
            <person name="Cichocki N."/>
            <person name="Veneault-Fourrey C."/>
            <person name="LaButti K."/>
            <person name="Lindquist E.A."/>
            <person name="Lipzen A."/>
            <person name="Lundell T."/>
            <person name="Morin E."/>
            <person name="Murat C."/>
            <person name="Sun H."/>
            <person name="Tunlid A."/>
            <person name="Henrissat B."/>
            <person name="Grigoriev I.V."/>
            <person name="Hibbett D.S."/>
            <person name="Martin F."/>
            <person name="Nordberg H.P."/>
            <person name="Cantor M.N."/>
            <person name="Hua S.X."/>
        </authorList>
    </citation>
    <scope>NUCLEOTIDE SEQUENCE [LARGE SCALE GENOMIC DNA]</scope>
    <source>
        <strain evidence="8 9">MUT 4182</strain>
    </source>
</reference>
<dbReference type="PROSITE" id="PS50048">
    <property type="entry name" value="ZN2_CY6_FUNGAL_2"/>
    <property type="match status" value="1"/>
</dbReference>
<gene>
    <name evidence="8" type="ORF">M407DRAFT_243504</name>
</gene>
<evidence type="ECO:0000259" key="7">
    <source>
        <dbReference type="PROSITE" id="PS50048"/>
    </source>
</evidence>
<dbReference type="InterPro" id="IPR001138">
    <property type="entry name" value="Zn2Cys6_DnaBD"/>
</dbReference>
<name>A0A0C3M084_9AGAM</name>
<dbReference type="GO" id="GO:0000976">
    <property type="term" value="F:transcription cis-regulatory region binding"/>
    <property type="evidence" value="ECO:0007669"/>
    <property type="project" value="TreeGrafter"/>
</dbReference>
<reference evidence="9" key="2">
    <citation type="submission" date="2015-01" db="EMBL/GenBank/DDBJ databases">
        <title>Evolutionary Origins and Diversification of the Mycorrhizal Mutualists.</title>
        <authorList>
            <consortium name="DOE Joint Genome Institute"/>
            <consortium name="Mycorrhizal Genomics Consortium"/>
            <person name="Kohler A."/>
            <person name="Kuo A."/>
            <person name="Nagy L.G."/>
            <person name="Floudas D."/>
            <person name="Copeland A."/>
            <person name="Barry K.W."/>
            <person name="Cichocki N."/>
            <person name="Veneault-Fourrey C."/>
            <person name="LaButti K."/>
            <person name="Lindquist E.A."/>
            <person name="Lipzen A."/>
            <person name="Lundell T."/>
            <person name="Morin E."/>
            <person name="Murat C."/>
            <person name="Riley R."/>
            <person name="Ohm R."/>
            <person name="Sun H."/>
            <person name="Tunlid A."/>
            <person name="Henrissat B."/>
            <person name="Grigoriev I.V."/>
            <person name="Hibbett D.S."/>
            <person name="Martin F."/>
        </authorList>
    </citation>
    <scope>NUCLEOTIDE SEQUENCE [LARGE SCALE GENOMIC DNA]</scope>
    <source>
        <strain evidence="9">MUT 4182</strain>
    </source>
</reference>
<keyword evidence="9" id="KW-1185">Reference proteome</keyword>
<keyword evidence="4" id="KW-0804">Transcription</keyword>
<dbReference type="GO" id="GO:0000981">
    <property type="term" value="F:DNA-binding transcription factor activity, RNA polymerase II-specific"/>
    <property type="evidence" value="ECO:0007669"/>
    <property type="project" value="InterPro"/>
</dbReference>
<dbReference type="InterPro" id="IPR036864">
    <property type="entry name" value="Zn2-C6_fun-type_DNA-bd_sf"/>
</dbReference>
<dbReference type="OrthoDB" id="39175at2759"/>
<evidence type="ECO:0000256" key="3">
    <source>
        <dbReference type="ARBA" id="ARBA00023125"/>
    </source>
</evidence>
<proteinExistence type="predicted"/>
<keyword evidence="5" id="KW-0539">Nucleus</keyword>
<dbReference type="STRING" id="1051891.A0A0C3M084"/>
<keyword evidence="3" id="KW-0238">DNA-binding</keyword>
<dbReference type="GO" id="GO:0008270">
    <property type="term" value="F:zinc ion binding"/>
    <property type="evidence" value="ECO:0007669"/>
    <property type="project" value="InterPro"/>
</dbReference>
<feature type="region of interest" description="Disordered" evidence="6">
    <location>
        <begin position="1"/>
        <end position="57"/>
    </location>
</feature>
<feature type="domain" description="Zn(2)-C6 fungal-type" evidence="7">
    <location>
        <begin position="65"/>
        <end position="96"/>
    </location>
</feature>
<evidence type="ECO:0000313" key="8">
    <source>
        <dbReference type="EMBL" id="KIO27052.1"/>
    </source>
</evidence>
<dbReference type="EMBL" id="KN823015">
    <property type="protein sequence ID" value="KIO27052.1"/>
    <property type="molecule type" value="Genomic_DNA"/>
</dbReference>
<dbReference type="SMART" id="SM00066">
    <property type="entry name" value="GAL4"/>
    <property type="match status" value="1"/>
</dbReference>
<dbReference type="Proteomes" id="UP000054248">
    <property type="component" value="Unassembled WGS sequence"/>
</dbReference>
<evidence type="ECO:0000256" key="6">
    <source>
        <dbReference type="SAM" id="MobiDB-lite"/>
    </source>
</evidence>
<evidence type="ECO:0000256" key="4">
    <source>
        <dbReference type="ARBA" id="ARBA00023163"/>
    </source>
</evidence>
<evidence type="ECO:0000256" key="1">
    <source>
        <dbReference type="ARBA" id="ARBA00004123"/>
    </source>
</evidence>
<dbReference type="PANTHER" id="PTHR31845">
    <property type="entry name" value="FINGER DOMAIN PROTEIN, PUTATIVE-RELATED"/>
    <property type="match status" value="1"/>
</dbReference>
<evidence type="ECO:0000313" key="9">
    <source>
        <dbReference type="Proteomes" id="UP000054248"/>
    </source>
</evidence>
<comment type="subcellular location">
    <subcellularLocation>
        <location evidence="1">Nucleus</location>
    </subcellularLocation>
</comment>
<dbReference type="PANTHER" id="PTHR31845:SF17">
    <property type="entry name" value="ZN(II)2CYS6 TRANSCRIPTION FACTOR (EUROFUNG)"/>
    <property type="match status" value="1"/>
</dbReference>
<feature type="compositionally biased region" description="Pro residues" evidence="6">
    <location>
        <begin position="38"/>
        <end position="47"/>
    </location>
</feature>
<feature type="compositionally biased region" description="Polar residues" evidence="6">
    <location>
        <begin position="147"/>
        <end position="177"/>
    </location>
</feature>
<dbReference type="GO" id="GO:0005634">
    <property type="term" value="C:nucleus"/>
    <property type="evidence" value="ECO:0007669"/>
    <property type="project" value="UniProtKB-SubCell"/>
</dbReference>
<dbReference type="Gene3D" id="4.10.240.10">
    <property type="entry name" value="Zn(2)-C6 fungal-type DNA-binding domain"/>
    <property type="match status" value="1"/>
</dbReference>
<keyword evidence="2" id="KW-0805">Transcription regulation</keyword>
<accession>A0A0C3M084</accession>
<evidence type="ECO:0000256" key="5">
    <source>
        <dbReference type="ARBA" id="ARBA00023242"/>
    </source>
</evidence>
<dbReference type="SUPFAM" id="SSF57701">
    <property type="entry name" value="Zn2/Cys6 DNA-binding domain"/>
    <property type="match status" value="1"/>
</dbReference>
<organism evidence="8 9">
    <name type="scientific">Tulasnella calospora MUT 4182</name>
    <dbReference type="NCBI Taxonomy" id="1051891"/>
    <lineage>
        <taxon>Eukaryota</taxon>
        <taxon>Fungi</taxon>
        <taxon>Dikarya</taxon>
        <taxon>Basidiomycota</taxon>
        <taxon>Agaricomycotina</taxon>
        <taxon>Agaricomycetes</taxon>
        <taxon>Cantharellales</taxon>
        <taxon>Tulasnellaceae</taxon>
        <taxon>Tulasnella</taxon>
    </lineage>
</organism>
<dbReference type="HOGENOM" id="CLU_1327255_0_0_1"/>
<feature type="region of interest" description="Disordered" evidence="6">
    <location>
        <begin position="137"/>
        <end position="207"/>
    </location>
</feature>
<dbReference type="CDD" id="cd00067">
    <property type="entry name" value="GAL4"/>
    <property type="match status" value="1"/>
</dbReference>
<dbReference type="PROSITE" id="PS00463">
    <property type="entry name" value="ZN2_CY6_FUNGAL_1"/>
    <property type="match status" value="1"/>
</dbReference>
<dbReference type="AlphaFoldDB" id="A0A0C3M084"/>
<sequence length="207" mass="21947">MHPTGPPLPRPIPSPSSSGSSGVPPRPISAPRKILPLGNPPPQPSLPSPTSSVPGGRQVLRVNRACNACRKQKMRCEGPENPPCARCRASGQPCVFEKVQKPEESNSNSQRIAELETKWTAIESTLGDVLKELRDVKTSLNGRPGSSGRTNPFSGDSPAASSPQDFRSATYSPQVEASSPPPPSRSFSSSQSQLHPVDQTYNGASFA</sequence>